<dbReference type="EMBL" id="KV454209">
    <property type="protein sequence ID" value="ODQ60661.1"/>
    <property type="molecule type" value="Genomic_DNA"/>
</dbReference>
<dbReference type="InterPro" id="IPR051176">
    <property type="entry name" value="Cent_Immune-Sig_Mod"/>
</dbReference>
<dbReference type="GeneID" id="30200380"/>
<dbReference type="Gene3D" id="2.60.200.20">
    <property type="match status" value="1"/>
</dbReference>
<dbReference type="RefSeq" id="XP_019039868.1">
    <property type="nucleotide sequence ID" value="XM_019183134.1"/>
</dbReference>
<reference evidence="5 6" key="1">
    <citation type="journal article" date="2016" name="Proc. Natl. Acad. Sci. U.S.A.">
        <title>Comparative genomics of biotechnologically important yeasts.</title>
        <authorList>
            <person name="Riley R."/>
            <person name="Haridas S."/>
            <person name="Wolfe K.H."/>
            <person name="Lopes M.R."/>
            <person name="Hittinger C.T."/>
            <person name="Goeker M."/>
            <person name="Salamov A.A."/>
            <person name="Wisecaver J.H."/>
            <person name="Long T.M."/>
            <person name="Calvey C.H."/>
            <person name="Aerts A.L."/>
            <person name="Barry K.W."/>
            <person name="Choi C."/>
            <person name="Clum A."/>
            <person name="Coughlan A.Y."/>
            <person name="Deshpande S."/>
            <person name="Douglass A.P."/>
            <person name="Hanson S.J."/>
            <person name="Klenk H.-P."/>
            <person name="LaButti K.M."/>
            <person name="Lapidus A."/>
            <person name="Lindquist E.A."/>
            <person name="Lipzen A.M."/>
            <person name="Meier-Kolthoff J.P."/>
            <person name="Ohm R.A."/>
            <person name="Otillar R.P."/>
            <person name="Pangilinan J.L."/>
            <person name="Peng Y."/>
            <person name="Rokas A."/>
            <person name="Rosa C.A."/>
            <person name="Scheuner C."/>
            <person name="Sibirny A.A."/>
            <person name="Slot J.C."/>
            <person name="Stielow J.B."/>
            <person name="Sun H."/>
            <person name="Kurtzman C.P."/>
            <person name="Blackwell M."/>
            <person name="Grigoriev I.V."/>
            <person name="Jeffries T.W."/>
        </authorList>
    </citation>
    <scope>NUCLEOTIDE SEQUENCE [LARGE SCALE GENOMIC DNA]</scope>
    <source>
        <strain evidence="6">ATCC 58044 / CBS 1984 / NCYC 433 / NRRL Y-366-8</strain>
    </source>
</reference>
<dbReference type="GO" id="GO:0005737">
    <property type="term" value="C:cytoplasm"/>
    <property type="evidence" value="ECO:0007669"/>
    <property type="project" value="TreeGrafter"/>
</dbReference>
<dbReference type="OrthoDB" id="687730at2759"/>
<protein>
    <recommendedName>
        <fullName evidence="4">FHA domain-containing protein</fullName>
    </recommendedName>
</protein>
<keyword evidence="6" id="KW-1185">Reference proteome</keyword>
<keyword evidence="3" id="KW-0812">Transmembrane</keyword>
<dbReference type="Pfam" id="PF00498">
    <property type="entry name" value="FHA"/>
    <property type="match status" value="1"/>
</dbReference>
<dbReference type="PANTHER" id="PTHR15715:SF37">
    <property type="entry name" value="LD47843P"/>
    <property type="match status" value="1"/>
</dbReference>
<dbReference type="InterPro" id="IPR000253">
    <property type="entry name" value="FHA_dom"/>
</dbReference>
<dbReference type="AlphaFoldDB" id="A0A1E3P5E2"/>
<dbReference type="PROSITE" id="PS50006">
    <property type="entry name" value="FHA_DOMAIN"/>
    <property type="match status" value="1"/>
</dbReference>
<feature type="transmembrane region" description="Helical" evidence="3">
    <location>
        <begin position="481"/>
        <end position="499"/>
    </location>
</feature>
<dbReference type="PANTHER" id="PTHR15715">
    <property type="entry name" value="CENTROSOMAL PROTEIN OF 170 KDA"/>
    <property type="match status" value="1"/>
</dbReference>
<keyword evidence="3" id="KW-0472">Membrane</keyword>
<evidence type="ECO:0000256" key="3">
    <source>
        <dbReference type="SAM" id="Phobius"/>
    </source>
</evidence>
<feature type="region of interest" description="Disordered" evidence="2">
    <location>
        <begin position="45"/>
        <end position="105"/>
    </location>
</feature>
<feature type="compositionally biased region" description="Polar residues" evidence="2">
    <location>
        <begin position="85"/>
        <end position="97"/>
    </location>
</feature>
<feature type="coiled-coil region" evidence="1">
    <location>
        <begin position="334"/>
        <end position="464"/>
    </location>
</feature>
<keyword evidence="3" id="KW-1133">Transmembrane helix</keyword>
<evidence type="ECO:0000256" key="2">
    <source>
        <dbReference type="SAM" id="MobiDB-lite"/>
    </source>
</evidence>
<dbReference type="InterPro" id="IPR008984">
    <property type="entry name" value="SMAD_FHA_dom_sf"/>
</dbReference>
<keyword evidence="1" id="KW-0175">Coiled coil</keyword>
<organism evidence="5 6">
    <name type="scientific">Wickerhamomyces anomalus (strain ATCC 58044 / CBS 1984 / NCYC 433 / NRRL Y-366-8)</name>
    <name type="common">Yeast</name>
    <name type="synonym">Hansenula anomala</name>
    <dbReference type="NCBI Taxonomy" id="683960"/>
    <lineage>
        <taxon>Eukaryota</taxon>
        <taxon>Fungi</taxon>
        <taxon>Dikarya</taxon>
        <taxon>Ascomycota</taxon>
        <taxon>Saccharomycotina</taxon>
        <taxon>Saccharomycetes</taxon>
        <taxon>Phaffomycetales</taxon>
        <taxon>Wickerhamomycetaceae</taxon>
        <taxon>Wickerhamomyces</taxon>
    </lineage>
</organism>
<dbReference type="SUPFAM" id="SSF49879">
    <property type="entry name" value="SMAD/FHA domain"/>
    <property type="match status" value="1"/>
</dbReference>
<dbReference type="SMART" id="SM00240">
    <property type="entry name" value="FHA"/>
    <property type="match status" value="1"/>
</dbReference>
<dbReference type="STRING" id="683960.A0A1E3P5E2"/>
<evidence type="ECO:0000256" key="1">
    <source>
        <dbReference type="SAM" id="Coils"/>
    </source>
</evidence>
<evidence type="ECO:0000313" key="5">
    <source>
        <dbReference type="EMBL" id="ODQ60661.1"/>
    </source>
</evidence>
<gene>
    <name evidence="5" type="ORF">WICANDRAFT_61228</name>
</gene>
<sequence>MEVLNSNSNDDLQQMNQNEQQHRDGAQMAPRTMYLNIELERSLNNGFERKTTRSRSNSKVYRQSLPPPVNNNTKSSSSSHNGTSIQQKDSQDTQPTKPHSRDQYTHIIRLSSLNETFDRKTLAIPAYPEVLKLGRPNSSQKAPNIDNGYFDSKVISREQAELYVKCDQVFIRDKNSSNGTFVNTKKILQEEPVKENDVIDLGIDIDGNQSKHQHHRKISCKVDSIFVVPLNNGVSLPQVLNDLNNQDKVMKQKEVTPFDAAFFGDVNSDLDDLALGMDHDFLSGIFVNNNIGTSSNLTKSVKILMNQLHQEKVNNLKLQSVETFLENYRVELSRNEQTAKIRKLNKELSDYKKLAEVSKSQISEFEEKIGEITSKLESNEKTVLEKDEQIKELEASATKHNETITNELNSKIESQDALIKEKQARIESLTKEQQSIKSNYESNLKSLEDKLSTNSEDYQKLKKKYKSILDYKKQNDMKNDFYNLILISTGILIIGLLVLKVF</sequence>
<dbReference type="Proteomes" id="UP000094112">
    <property type="component" value="Unassembled WGS sequence"/>
</dbReference>
<accession>A0A1E3P5E2</accession>
<feature type="compositionally biased region" description="Low complexity" evidence="2">
    <location>
        <begin position="70"/>
        <end position="84"/>
    </location>
</feature>
<feature type="domain" description="FHA" evidence="4">
    <location>
        <begin position="131"/>
        <end position="187"/>
    </location>
</feature>
<proteinExistence type="predicted"/>
<evidence type="ECO:0000313" key="6">
    <source>
        <dbReference type="Proteomes" id="UP000094112"/>
    </source>
</evidence>
<name>A0A1E3P5E2_WICAA</name>
<evidence type="ECO:0000259" key="4">
    <source>
        <dbReference type="PROSITE" id="PS50006"/>
    </source>
</evidence>